<dbReference type="EMBL" id="JAUJQS010000011">
    <property type="protein sequence ID" value="MDN7566388.1"/>
    <property type="molecule type" value="Genomic_DNA"/>
</dbReference>
<organism evidence="1 2">
    <name type="scientific">Burkholderia contaminans</name>
    <dbReference type="NCBI Taxonomy" id="488447"/>
    <lineage>
        <taxon>Bacteria</taxon>
        <taxon>Pseudomonadati</taxon>
        <taxon>Pseudomonadota</taxon>
        <taxon>Betaproteobacteria</taxon>
        <taxon>Burkholderiales</taxon>
        <taxon>Burkholderiaceae</taxon>
        <taxon>Burkholderia</taxon>
        <taxon>Burkholderia cepacia complex</taxon>
    </lineage>
</organism>
<dbReference type="Proteomes" id="UP001172109">
    <property type="component" value="Unassembled WGS sequence"/>
</dbReference>
<evidence type="ECO:0000313" key="1">
    <source>
        <dbReference type="EMBL" id="MDN7566388.1"/>
    </source>
</evidence>
<evidence type="ECO:0000313" key="2">
    <source>
        <dbReference type="Proteomes" id="UP001172109"/>
    </source>
</evidence>
<protein>
    <submittedName>
        <fullName evidence="1">Uncharacterized protein</fullName>
    </submittedName>
</protein>
<name>A0AAP4R2N3_9BURK</name>
<sequence>MADRTNPDDITHRRCHASERPEYKETVGFFTRHGLPRATPARDSCFNAETCRSARYRGVRDAQRPFPFAFKGLPIRPARARQMRHVSFLRLPSGRIQACLPRRIFELDRKPAHRQGRARIRSGKALKTRIKRHSEMFRM</sequence>
<reference evidence="1" key="1">
    <citation type="submission" date="2023-07" db="EMBL/GenBank/DDBJ databases">
        <title>A collection of bacterial strains from the Burkholderia cepacia Research Laboratory and Repository.</title>
        <authorList>
            <person name="Lipuma J."/>
            <person name="Spilker T."/>
            <person name="Caverly L."/>
        </authorList>
    </citation>
    <scope>NUCLEOTIDE SEQUENCE</scope>
    <source>
        <strain evidence="1">AU44979</strain>
    </source>
</reference>
<proteinExistence type="predicted"/>
<dbReference type="AlphaFoldDB" id="A0AAP4R2N3"/>
<dbReference type="RefSeq" id="WP_137910220.1">
    <property type="nucleotide sequence ID" value="NZ_CADEUY010000004.1"/>
</dbReference>
<gene>
    <name evidence="1" type="ORF">QZM56_17915</name>
</gene>
<comment type="caution">
    <text evidence="1">The sequence shown here is derived from an EMBL/GenBank/DDBJ whole genome shotgun (WGS) entry which is preliminary data.</text>
</comment>
<accession>A0AAP4R2N3</accession>